<accession>A0A4Y2LVG4</accession>
<evidence type="ECO:0000313" key="2">
    <source>
        <dbReference type="Proteomes" id="UP000499080"/>
    </source>
</evidence>
<name>A0A4Y2LVG4_ARAVE</name>
<dbReference type="AlphaFoldDB" id="A0A4Y2LVG4"/>
<comment type="caution">
    <text evidence="1">The sequence shown here is derived from an EMBL/GenBank/DDBJ whole genome shotgun (WGS) entry which is preliminary data.</text>
</comment>
<dbReference type="Proteomes" id="UP000499080">
    <property type="component" value="Unassembled WGS sequence"/>
</dbReference>
<reference evidence="1 2" key="1">
    <citation type="journal article" date="2019" name="Sci. Rep.">
        <title>Orb-weaving spider Araneus ventricosus genome elucidates the spidroin gene catalogue.</title>
        <authorList>
            <person name="Kono N."/>
            <person name="Nakamura H."/>
            <person name="Ohtoshi R."/>
            <person name="Moran D.A.P."/>
            <person name="Shinohara A."/>
            <person name="Yoshida Y."/>
            <person name="Fujiwara M."/>
            <person name="Mori M."/>
            <person name="Tomita M."/>
            <person name="Arakawa K."/>
        </authorList>
    </citation>
    <scope>NUCLEOTIDE SEQUENCE [LARGE SCALE GENOMIC DNA]</scope>
</reference>
<organism evidence="1 2">
    <name type="scientific">Araneus ventricosus</name>
    <name type="common">Orbweaver spider</name>
    <name type="synonym">Epeira ventricosa</name>
    <dbReference type="NCBI Taxonomy" id="182803"/>
    <lineage>
        <taxon>Eukaryota</taxon>
        <taxon>Metazoa</taxon>
        <taxon>Ecdysozoa</taxon>
        <taxon>Arthropoda</taxon>
        <taxon>Chelicerata</taxon>
        <taxon>Arachnida</taxon>
        <taxon>Araneae</taxon>
        <taxon>Araneomorphae</taxon>
        <taxon>Entelegynae</taxon>
        <taxon>Araneoidea</taxon>
        <taxon>Araneidae</taxon>
        <taxon>Araneus</taxon>
    </lineage>
</organism>
<protein>
    <recommendedName>
        <fullName evidence="3">Reverse transcriptase domain-containing protein</fullName>
    </recommendedName>
</protein>
<sequence length="225" mass="25711">MLWNLVGNEIISKECQPNVHLQAFANDIIFVISEPTGAKLKATAEAALTKFYSRYLQKNPSPSTSADYVWDNGETGRSVYNVFPKVKRTPSPWQRPEIMLVTGHGQFPTYLKRFKIRYSDSCGCGNLGNPLHYATSCLFTTSYHLTKTSVDLEALWWKRVMNNVNSRARVRKLIHFMLGKETIFFPKDDDNNQPQTQLTLGTHLLSPPIHKVPPFESQQHKDLKN</sequence>
<evidence type="ECO:0000313" key="1">
    <source>
        <dbReference type="EMBL" id="GBN18469.1"/>
    </source>
</evidence>
<evidence type="ECO:0008006" key="3">
    <source>
        <dbReference type="Google" id="ProtNLM"/>
    </source>
</evidence>
<keyword evidence="2" id="KW-1185">Reference proteome</keyword>
<proteinExistence type="predicted"/>
<dbReference type="EMBL" id="BGPR01006380">
    <property type="protein sequence ID" value="GBN18469.1"/>
    <property type="molecule type" value="Genomic_DNA"/>
</dbReference>
<gene>
    <name evidence="1" type="ORF">AVEN_125401_1</name>
</gene>